<dbReference type="InterPro" id="IPR050469">
    <property type="entry name" value="Diguanylate_Cyclase"/>
</dbReference>
<dbReference type="CDD" id="cd01949">
    <property type="entry name" value="GGDEF"/>
    <property type="match status" value="1"/>
</dbReference>
<dbReference type="InterPro" id="IPR031621">
    <property type="entry name" value="HisKA_7TM"/>
</dbReference>
<dbReference type="NCBIfam" id="TIGR00254">
    <property type="entry name" value="GGDEF"/>
    <property type="match status" value="1"/>
</dbReference>
<evidence type="ECO:0000313" key="4">
    <source>
        <dbReference type="Proteomes" id="UP000005753"/>
    </source>
</evidence>
<protein>
    <submittedName>
        <fullName evidence="3">Diguanylate cyclase (GGDEF) domain-containing protein</fullName>
    </submittedName>
</protein>
<dbReference type="Pfam" id="PF00990">
    <property type="entry name" value="GGDEF"/>
    <property type="match status" value="1"/>
</dbReference>
<feature type="transmembrane region" description="Helical" evidence="1">
    <location>
        <begin position="41"/>
        <end position="61"/>
    </location>
</feature>
<sequence>MTTKMNEMLYAEINLTCCALIILIIIRIIRSLRRDVRTRIYVKALSGFILFLLLDTIWAVIHAADFPMGSAGEYLLEYLYLGFLHVTSANLFIFLRILVENEGKLKRVFLSLLPACTGILILLYNLFDDGSVFRVVEGNRLKFGMLYYIQWIPVYMYLFAGFFLVIRYLRKDEDLARKERDFLAMVCLLMLVIATLLDEFLVCVPSLSMALTICFLFAYLDEQNASIFMDALTQLNNRRQFNRYLDQRLTEKRMPGKELYLVIVDIDFFKEINDNYGHMEGDCALVRTAACLKNCVEDLDGKTMICRYGGDEFAIVTEVSRREEVERYCQRVQKKLLEEGEYMPYRLEISYGIAMYTDECRGISDLLKMADRAMYAVKKIHHNRRA</sequence>
<dbReference type="Gene3D" id="3.30.70.270">
    <property type="match status" value="1"/>
</dbReference>
<feature type="transmembrane region" description="Helical" evidence="1">
    <location>
        <begin position="108"/>
        <end position="127"/>
    </location>
</feature>
<dbReference type="GO" id="GO:0052621">
    <property type="term" value="F:diguanylate cyclase activity"/>
    <property type="evidence" value="ECO:0007669"/>
    <property type="project" value="TreeGrafter"/>
</dbReference>
<keyword evidence="1" id="KW-0472">Membrane</keyword>
<dbReference type="EMBL" id="CM001487">
    <property type="protein sequence ID" value="EIM56440.1"/>
    <property type="molecule type" value="Genomic_DNA"/>
</dbReference>
<dbReference type="eggNOG" id="COG2199">
    <property type="taxonomic scope" value="Bacteria"/>
</dbReference>
<dbReference type="InterPro" id="IPR043128">
    <property type="entry name" value="Rev_trsase/Diguanyl_cyclase"/>
</dbReference>
<dbReference type="InterPro" id="IPR029787">
    <property type="entry name" value="Nucleotide_cyclase"/>
</dbReference>
<dbReference type="OrthoDB" id="9804955at2"/>
<dbReference type="InterPro" id="IPR000160">
    <property type="entry name" value="GGDEF_dom"/>
</dbReference>
<feature type="transmembrane region" description="Helical" evidence="1">
    <location>
        <begin position="81"/>
        <end position="99"/>
    </location>
</feature>
<dbReference type="PROSITE" id="PS50887">
    <property type="entry name" value="GGDEF"/>
    <property type="match status" value="1"/>
</dbReference>
<dbReference type="SMART" id="SM00267">
    <property type="entry name" value="GGDEF"/>
    <property type="match status" value="1"/>
</dbReference>
<evidence type="ECO:0000313" key="3">
    <source>
        <dbReference type="EMBL" id="EIM56440.1"/>
    </source>
</evidence>
<reference evidence="3 4" key="1">
    <citation type="submission" date="2010-08" db="EMBL/GenBank/DDBJ databases">
        <authorList>
            <consortium name="US DOE Joint Genome Institute (JGI-PGF)"/>
            <person name="Lucas S."/>
            <person name="Copeland A."/>
            <person name="Lapidus A."/>
            <person name="Cheng J.-F."/>
            <person name="Bruce D."/>
            <person name="Goodwin L."/>
            <person name="Pitluck S."/>
            <person name="Land M.L."/>
            <person name="Hauser L."/>
            <person name="Chang Y.-J."/>
            <person name="Anderson I.J."/>
            <person name="Johnson E."/>
            <person name="Mulhopadhyay B."/>
            <person name="Kyrpides N."/>
            <person name="Woyke T.J."/>
        </authorList>
    </citation>
    <scope>NUCLEOTIDE SEQUENCE [LARGE SCALE GENOMIC DNA]</scope>
    <source>
        <strain evidence="3 4">6</strain>
    </source>
</reference>
<organism evidence="3 4">
    <name type="scientific">Eubacterium cellulosolvens (strain ATCC 43171 / JCM 9499 / 6)</name>
    <name type="common">Cillobacterium cellulosolvens</name>
    <dbReference type="NCBI Taxonomy" id="633697"/>
    <lineage>
        <taxon>Bacteria</taxon>
        <taxon>Bacillati</taxon>
        <taxon>Bacillota</taxon>
        <taxon>Clostridia</taxon>
        <taxon>Eubacteriales</taxon>
        <taxon>Eubacteriaceae</taxon>
        <taxon>Eubacterium</taxon>
    </lineage>
</organism>
<keyword evidence="1" id="KW-0812">Transmembrane</keyword>
<feature type="transmembrane region" description="Helical" evidence="1">
    <location>
        <begin position="12"/>
        <end position="29"/>
    </location>
</feature>
<proteinExistence type="predicted"/>
<dbReference type="PANTHER" id="PTHR45138:SF9">
    <property type="entry name" value="DIGUANYLATE CYCLASE DGCM-RELATED"/>
    <property type="match status" value="1"/>
</dbReference>
<dbReference type="STRING" id="633697.EubceDRAFT1_0601"/>
<feature type="transmembrane region" description="Helical" evidence="1">
    <location>
        <begin position="181"/>
        <end position="197"/>
    </location>
</feature>
<dbReference type="Pfam" id="PF16927">
    <property type="entry name" value="HisKA_7TM"/>
    <property type="match status" value="1"/>
</dbReference>
<dbReference type="PANTHER" id="PTHR45138">
    <property type="entry name" value="REGULATORY COMPONENTS OF SENSORY TRANSDUCTION SYSTEM"/>
    <property type="match status" value="1"/>
</dbReference>
<dbReference type="AlphaFoldDB" id="I5ARL7"/>
<reference evidence="3 4" key="2">
    <citation type="submission" date="2012-02" db="EMBL/GenBank/DDBJ databases">
        <title>Improved High-Quality Draft sequence of Eubacterium cellulosolvens 6.</title>
        <authorList>
            <consortium name="US DOE Joint Genome Institute"/>
            <person name="Lucas S."/>
            <person name="Han J."/>
            <person name="Lapidus A."/>
            <person name="Cheng J.-F."/>
            <person name="Goodwin L."/>
            <person name="Pitluck S."/>
            <person name="Peters L."/>
            <person name="Mikhailova N."/>
            <person name="Gu W."/>
            <person name="Detter J.C."/>
            <person name="Han C."/>
            <person name="Tapia R."/>
            <person name="Land M."/>
            <person name="Hauser L."/>
            <person name="Kyrpides N."/>
            <person name="Ivanova N."/>
            <person name="Pagani I."/>
            <person name="Johnson E."/>
            <person name="Mukhopadhyay B."/>
            <person name="Anderson I."/>
            <person name="Woyke T."/>
        </authorList>
    </citation>
    <scope>NUCLEOTIDE SEQUENCE [LARGE SCALE GENOMIC DNA]</scope>
    <source>
        <strain evidence="3 4">6</strain>
    </source>
</reference>
<name>I5ARL7_EUBC6</name>
<keyword evidence="4" id="KW-1185">Reference proteome</keyword>
<gene>
    <name evidence="3" type="ORF">EubceDRAFT1_0601</name>
</gene>
<dbReference type="Proteomes" id="UP000005753">
    <property type="component" value="Chromosome"/>
</dbReference>
<evidence type="ECO:0000259" key="2">
    <source>
        <dbReference type="PROSITE" id="PS50887"/>
    </source>
</evidence>
<accession>I5ARL7</accession>
<dbReference type="SUPFAM" id="SSF55073">
    <property type="entry name" value="Nucleotide cyclase"/>
    <property type="match status" value="1"/>
</dbReference>
<dbReference type="HOGENOM" id="CLU_058778_0_0_9"/>
<feature type="transmembrane region" description="Helical" evidence="1">
    <location>
        <begin position="147"/>
        <end position="169"/>
    </location>
</feature>
<feature type="domain" description="GGDEF" evidence="2">
    <location>
        <begin position="257"/>
        <end position="386"/>
    </location>
</feature>
<keyword evidence="1" id="KW-1133">Transmembrane helix</keyword>
<evidence type="ECO:0000256" key="1">
    <source>
        <dbReference type="SAM" id="Phobius"/>
    </source>
</evidence>